<keyword evidence="3" id="KW-1185">Reference proteome</keyword>
<protein>
    <submittedName>
        <fullName evidence="2">Uncharacterized protein</fullName>
    </submittedName>
</protein>
<feature type="compositionally biased region" description="Basic and acidic residues" evidence="1">
    <location>
        <begin position="45"/>
        <end position="67"/>
    </location>
</feature>
<sequence>MSKCGRKYGIWNTFVDFAKTTVLCQYSHGELPIGAKTKLRKWPRKRPEVTQKRMSPEASELIRRRSQNELQTTAN</sequence>
<dbReference type="EMBL" id="JAHQIW010000071">
    <property type="protein sequence ID" value="KAJ1345816.1"/>
    <property type="molecule type" value="Genomic_DNA"/>
</dbReference>
<comment type="caution">
    <text evidence="2">The sequence shown here is derived from an EMBL/GenBank/DDBJ whole genome shotgun (WGS) entry which is preliminary data.</text>
</comment>
<proteinExistence type="predicted"/>
<feature type="region of interest" description="Disordered" evidence="1">
    <location>
        <begin position="42"/>
        <end position="75"/>
    </location>
</feature>
<organism evidence="2 3">
    <name type="scientific">Parelaphostrongylus tenuis</name>
    <name type="common">Meningeal worm</name>
    <dbReference type="NCBI Taxonomy" id="148309"/>
    <lineage>
        <taxon>Eukaryota</taxon>
        <taxon>Metazoa</taxon>
        <taxon>Ecdysozoa</taxon>
        <taxon>Nematoda</taxon>
        <taxon>Chromadorea</taxon>
        <taxon>Rhabditida</taxon>
        <taxon>Rhabditina</taxon>
        <taxon>Rhabditomorpha</taxon>
        <taxon>Strongyloidea</taxon>
        <taxon>Metastrongylidae</taxon>
        <taxon>Parelaphostrongylus</taxon>
    </lineage>
</organism>
<reference evidence="2" key="1">
    <citation type="submission" date="2021-06" db="EMBL/GenBank/DDBJ databases">
        <title>Parelaphostrongylus tenuis whole genome reference sequence.</title>
        <authorList>
            <person name="Garwood T.J."/>
            <person name="Larsen P.A."/>
            <person name="Fountain-Jones N.M."/>
            <person name="Garbe J.R."/>
            <person name="Macchietto M.G."/>
            <person name="Kania S.A."/>
            <person name="Gerhold R.W."/>
            <person name="Richards J.E."/>
            <person name="Wolf T.M."/>
        </authorList>
    </citation>
    <scope>NUCLEOTIDE SEQUENCE</scope>
    <source>
        <strain evidence="2">MNPRO001-30</strain>
        <tissue evidence="2">Meninges</tissue>
    </source>
</reference>
<dbReference type="Proteomes" id="UP001196413">
    <property type="component" value="Unassembled WGS sequence"/>
</dbReference>
<evidence type="ECO:0000313" key="3">
    <source>
        <dbReference type="Proteomes" id="UP001196413"/>
    </source>
</evidence>
<dbReference type="AlphaFoldDB" id="A0AAD5MB76"/>
<gene>
    <name evidence="2" type="ORF">KIN20_000435</name>
</gene>
<name>A0AAD5MB76_PARTN</name>
<evidence type="ECO:0000256" key="1">
    <source>
        <dbReference type="SAM" id="MobiDB-lite"/>
    </source>
</evidence>
<accession>A0AAD5MB76</accession>
<evidence type="ECO:0000313" key="2">
    <source>
        <dbReference type="EMBL" id="KAJ1345816.1"/>
    </source>
</evidence>